<dbReference type="InterPro" id="IPR002716">
    <property type="entry name" value="PIN_dom"/>
</dbReference>
<dbReference type="InterPro" id="IPR029060">
    <property type="entry name" value="PIN-like_dom_sf"/>
</dbReference>
<dbReference type="PANTHER" id="PTHR36173:SF2">
    <property type="entry name" value="RIBONUCLEASE VAPC16"/>
    <property type="match status" value="1"/>
</dbReference>
<dbReference type="CDD" id="cd09872">
    <property type="entry name" value="PIN_Sll0205-like"/>
    <property type="match status" value="1"/>
</dbReference>
<dbReference type="InterPro" id="IPR052919">
    <property type="entry name" value="TA_system_RNase"/>
</dbReference>
<sequence>MHLLLDTHVYLWWLGDHAKLNKSAREMIVAASEVYVSSASIWEAAIKISTGKLDVDIDRLVAEVANLGFRELPVSARHAAMVVRLPNIHRDPFDRILIAQALCGPLRFLTADATLRDYSELVEVI</sequence>
<organism evidence="2 3">
    <name type="scientific">Massilia terrae</name>
    <dbReference type="NCBI Taxonomy" id="1811224"/>
    <lineage>
        <taxon>Bacteria</taxon>
        <taxon>Pseudomonadati</taxon>
        <taxon>Pseudomonadota</taxon>
        <taxon>Betaproteobacteria</taxon>
        <taxon>Burkholderiales</taxon>
        <taxon>Oxalobacteraceae</taxon>
        <taxon>Telluria group</taxon>
        <taxon>Massilia</taxon>
    </lineage>
</organism>
<evidence type="ECO:0000259" key="1">
    <source>
        <dbReference type="Pfam" id="PF01850"/>
    </source>
</evidence>
<dbReference type="RefSeq" id="WP_258812673.1">
    <property type="nucleotide sequence ID" value="NZ_JANUGU010000005.1"/>
</dbReference>
<protein>
    <submittedName>
        <fullName evidence="2">Type II toxin-antitoxin system VapC family toxin</fullName>
    </submittedName>
</protein>
<dbReference type="InterPro" id="IPR041705">
    <property type="entry name" value="PIN_Sll0205"/>
</dbReference>
<dbReference type="Pfam" id="PF01850">
    <property type="entry name" value="PIN"/>
    <property type="match status" value="1"/>
</dbReference>
<feature type="domain" description="PIN" evidence="1">
    <location>
        <begin position="4"/>
        <end position="119"/>
    </location>
</feature>
<accession>A0ABT2CZT6</accession>
<gene>
    <name evidence="2" type="ORF">NX778_15540</name>
</gene>
<evidence type="ECO:0000313" key="2">
    <source>
        <dbReference type="EMBL" id="MCS0659482.1"/>
    </source>
</evidence>
<dbReference type="SUPFAM" id="SSF88723">
    <property type="entry name" value="PIN domain-like"/>
    <property type="match status" value="1"/>
</dbReference>
<evidence type="ECO:0000313" key="3">
    <source>
        <dbReference type="Proteomes" id="UP001204621"/>
    </source>
</evidence>
<dbReference type="Gene3D" id="3.40.50.1010">
    <property type="entry name" value="5'-nuclease"/>
    <property type="match status" value="1"/>
</dbReference>
<dbReference type="PANTHER" id="PTHR36173">
    <property type="entry name" value="RIBONUCLEASE VAPC16-RELATED"/>
    <property type="match status" value="1"/>
</dbReference>
<keyword evidence="3" id="KW-1185">Reference proteome</keyword>
<proteinExistence type="predicted"/>
<dbReference type="Proteomes" id="UP001204621">
    <property type="component" value="Unassembled WGS sequence"/>
</dbReference>
<reference evidence="2 3" key="1">
    <citation type="submission" date="2022-08" db="EMBL/GenBank/DDBJ databases">
        <title>Reclassification of Massilia species as members of the genera Telluria, Duganella, Pseudoduganella, Mokoshia gen. nov. and Zemynaea gen. nov. using orthogonal and non-orthogonal genome-based approaches.</title>
        <authorList>
            <person name="Bowman J.P."/>
        </authorList>
    </citation>
    <scope>NUCLEOTIDE SEQUENCE [LARGE SCALE GENOMIC DNA]</scope>
    <source>
        <strain evidence="2 3">JCM 31606</strain>
    </source>
</reference>
<comment type="caution">
    <text evidence="2">The sequence shown here is derived from an EMBL/GenBank/DDBJ whole genome shotgun (WGS) entry which is preliminary data.</text>
</comment>
<name>A0ABT2CZT6_9BURK</name>
<dbReference type="EMBL" id="JANUGU010000005">
    <property type="protein sequence ID" value="MCS0659482.1"/>
    <property type="molecule type" value="Genomic_DNA"/>
</dbReference>